<keyword evidence="6 14" id="KW-0560">Oxidoreductase</keyword>
<proteinExistence type="inferred from homology"/>
<comment type="miscellaneous">
    <text evidence="14">The active site is a redox-active disulfide bond.</text>
</comment>
<comment type="caution">
    <text evidence="17">The sequence shown here is derived from an EMBL/GenBank/DDBJ whole genome shotgun (WGS) entry which is preliminary data.</text>
</comment>
<organism evidence="17 18">
    <name type="scientific">Thalassotalea euphylliae</name>
    <dbReference type="NCBI Taxonomy" id="1655234"/>
    <lineage>
        <taxon>Bacteria</taxon>
        <taxon>Pseudomonadati</taxon>
        <taxon>Pseudomonadota</taxon>
        <taxon>Gammaproteobacteria</taxon>
        <taxon>Alteromonadales</taxon>
        <taxon>Colwelliaceae</taxon>
        <taxon>Thalassotalea</taxon>
    </lineage>
</organism>
<keyword evidence="8" id="KW-1015">Disulfide bond</keyword>
<dbReference type="InterPro" id="IPR023753">
    <property type="entry name" value="FAD/NAD-binding_dom"/>
</dbReference>
<evidence type="ECO:0000256" key="3">
    <source>
        <dbReference type="ARBA" id="ARBA00016961"/>
    </source>
</evidence>
<dbReference type="AlphaFoldDB" id="A0A3E0TU16"/>
<dbReference type="GO" id="GO:0050660">
    <property type="term" value="F:flavin adenine dinucleotide binding"/>
    <property type="evidence" value="ECO:0007669"/>
    <property type="project" value="InterPro"/>
</dbReference>
<dbReference type="PANTHER" id="PTHR22912:SF160">
    <property type="entry name" value="DIHYDROLIPOYL DEHYDROGENASE"/>
    <property type="match status" value="1"/>
</dbReference>
<dbReference type="PROSITE" id="PS00076">
    <property type="entry name" value="PYRIDINE_REDOX_1"/>
    <property type="match status" value="1"/>
</dbReference>
<feature type="binding site" evidence="12">
    <location>
        <begin position="320"/>
        <end position="323"/>
    </location>
    <ligand>
        <name>FAD</name>
        <dbReference type="ChEBI" id="CHEBI:57692"/>
    </ligand>
</feature>
<evidence type="ECO:0000256" key="11">
    <source>
        <dbReference type="PIRSR" id="PIRSR000350-2"/>
    </source>
</evidence>
<evidence type="ECO:0000256" key="1">
    <source>
        <dbReference type="ARBA" id="ARBA00007532"/>
    </source>
</evidence>
<dbReference type="PRINTS" id="PR00411">
    <property type="entry name" value="PNDRDTASEI"/>
</dbReference>
<dbReference type="OrthoDB" id="9800167at2"/>
<dbReference type="InterPro" id="IPR036188">
    <property type="entry name" value="FAD/NAD-bd_sf"/>
</dbReference>
<feature type="domain" description="Pyridine nucleotide-disulphide oxidoreductase dimerisation" evidence="15">
    <location>
        <begin position="348"/>
        <end position="456"/>
    </location>
</feature>
<evidence type="ECO:0000256" key="9">
    <source>
        <dbReference type="ARBA" id="ARBA00023284"/>
    </source>
</evidence>
<dbReference type="FunFam" id="3.30.390.30:FF:000001">
    <property type="entry name" value="Dihydrolipoyl dehydrogenase"/>
    <property type="match status" value="1"/>
</dbReference>
<reference evidence="17 18" key="1">
    <citation type="submission" date="2018-08" db="EMBL/GenBank/DDBJ databases">
        <title>Thalassotalea euphylliae genome.</title>
        <authorList>
            <person name="Summers S."/>
            <person name="Rice S.A."/>
            <person name="Freckelton M.L."/>
            <person name="Nedved B.T."/>
            <person name="Hadfield M.G."/>
        </authorList>
    </citation>
    <scope>NUCLEOTIDE SEQUENCE [LARGE SCALE GENOMIC DNA]</scope>
    <source>
        <strain evidence="17 18">H1</strain>
    </source>
</reference>
<dbReference type="EMBL" id="QUOU01000001">
    <property type="protein sequence ID" value="REL28048.1"/>
    <property type="molecule type" value="Genomic_DNA"/>
</dbReference>
<dbReference type="FunFam" id="3.50.50.60:FF:000001">
    <property type="entry name" value="Dihydrolipoyl dehydrogenase, mitochondrial"/>
    <property type="match status" value="1"/>
</dbReference>
<comment type="similarity">
    <text evidence="1 14">Belongs to the class-I pyridine nucleotide-disulfide oxidoreductase family.</text>
</comment>
<name>A0A3E0TU16_9GAMM</name>
<dbReference type="Gene3D" id="3.50.50.60">
    <property type="entry name" value="FAD/NAD(P)-binding domain"/>
    <property type="match status" value="2"/>
</dbReference>
<evidence type="ECO:0000256" key="12">
    <source>
        <dbReference type="PIRSR" id="PIRSR000350-3"/>
    </source>
</evidence>
<accession>A0A3E0TU16</accession>
<evidence type="ECO:0000256" key="2">
    <source>
        <dbReference type="ARBA" id="ARBA00012608"/>
    </source>
</evidence>
<feature type="binding site" evidence="12">
    <location>
        <position position="273"/>
    </location>
    <ligand>
        <name>NAD(+)</name>
        <dbReference type="ChEBI" id="CHEBI:57540"/>
    </ligand>
</feature>
<comment type="cofactor">
    <cofactor evidence="12 14">
        <name>FAD</name>
        <dbReference type="ChEBI" id="CHEBI:57692"/>
    </cofactor>
    <text evidence="12 14">Binds 1 FAD per subunit.</text>
</comment>
<evidence type="ECO:0000256" key="7">
    <source>
        <dbReference type="ARBA" id="ARBA00023027"/>
    </source>
</evidence>
<comment type="catalytic activity">
    <reaction evidence="10 14">
        <text>N(6)-[(R)-dihydrolipoyl]-L-lysyl-[protein] + NAD(+) = N(6)-[(R)-lipoyl]-L-lysyl-[protein] + NADH + H(+)</text>
        <dbReference type="Rhea" id="RHEA:15045"/>
        <dbReference type="Rhea" id="RHEA-COMP:10474"/>
        <dbReference type="Rhea" id="RHEA-COMP:10475"/>
        <dbReference type="ChEBI" id="CHEBI:15378"/>
        <dbReference type="ChEBI" id="CHEBI:57540"/>
        <dbReference type="ChEBI" id="CHEBI:57945"/>
        <dbReference type="ChEBI" id="CHEBI:83099"/>
        <dbReference type="ChEBI" id="CHEBI:83100"/>
        <dbReference type="EC" id="1.8.1.4"/>
    </reaction>
</comment>
<dbReference type="PIRSF" id="PIRSF000350">
    <property type="entry name" value="Mercury_reductase_MerA"/>
    <property type="match status" value="1"/>
</dbReference>
<evidence type="ECO:0000256" key="5">
    <source>
        <dbReference type="ARBA" id="ARBA00022827"/>
    </source>
</evidence>
<evidence type="ECO:0000259" key="16">
    <source>
        <dbReference type="Pfam" id="PF07992"/>
    </source>
</evidence>
<feature type="binding site" evidence="12">
    <location>
        <position position="205"/>
    </location>
    <ligand>
        <name>NAD(+)</name>
        <dbReference type="ChEBI" id="CHEBI:57540"/>
    </ligand>
</feature>
<dbReference type="NCBIfam" id="TIGR01350">
    <property type="entry name" value="lipoamide_DH"/>
    <property type="match status" value="1"/>
</dbReference>
<keyword evidence="5 12" id="KW-0274">FAD</keyword>
<evidence type="ECO:0000256" key="6">
    <source>
        <dbReference type="ARBA" id="ARBA00023002"/>
    </source>
</evidence>
<dbReference type="InterPro" id="IPR001100">
    <property type="entry name" value="Pyr_nuc-diS_OxRdtase"/>
</dbReference>
<keyword evidence="4 14" id="KW-0285">Flavoprotein</keyword>
<evidence type="ECO:0000313" key="18">
    <source>
        <dbReference type="Proteomes" id="UP000256478"/>
    </source>
</evidence>
<dbReference type="EC" id="1.8.1.4" evidence="2 14"/>
<dbReference type="SUPFAM" id="SSF51905">
    <property type="entry name" value="FAD/NAD(P)-binding domain"/>
    <property type="match status" value="1"/>
</dbReference>
<dbReference type="Proteomes" id="UP000256478">
    <property type="component" value="Unassembled WGS sequence"/>
</dbReference>
<protein>
    <recommendedName>
        <fullName evidence="3 14">Dihydrolipoyl dehydrogenase</fullName>
        <ecNumber evidence="2 14">1.8.1.4</ecNumber>
    </recommendedName>
</protein>
<dbReference type="Pfam" id="PF07992">
    <property type="entry name" value="Pyr_redox_2"/>
    <property type="match status" value="1"/>
</dbReference>
<dbReference type="Gene3D" id="3.30.390.30">
    <property type="match status" value="1"/>
</dbReference>
<keyword evidence="7 12" id="KW-0520">NAD</keyword>
<evidence type="ECO:0000259" key="15">
    <source>
        <dbReference type="Pfam" id="PF02852"/>
    </source>
</evidence>
<dbReference type="InterPro" id="IPR004099">
    <property type="entry name" value="Pyr_nucl-diS_OxRdtase_dimer"/>
</dbReference>
<dbReference type="GO" id="GO:0006103">
    <property type="term" value="P:2-oxoglutarate metabolic process"/>
    <property type="evidence" value="ECO:0007669"/>
    <property type="project" value="TreeGrafter"/>
</dbReference>
<feature type="binding site" evidence="12">
    <location>
        <begin position="182"/>
        <end position="189"/>
    </location>
    <ligand>
        <name>NAD(+)</name>
        <dbReference type="ChEBI" id="CHEBI:57540"/>
    </ligand>
</feature>
<evidence type="ECO:0000256" key="10">
    <source>
        <dbReference type="ARBA" id="ARBA00049187"/>
    </source>
</evidence>
<dbReference type="InterPro" id="IPR050151">
    <property type="entry name" value="Class-I_Pyr_Nuc-Dis_Oxidored"/>
</dbReference>
<gene>
    <name evidence="17" type="primary">lpdA</name>
    <name evidence="17" type="ORF">DXX93_16755</name>
</gene>
<feature type="domain" description="FAD/NAD(P)-binding" evidence="16">
    <location>
        <begin position="8"/>
        <end position="329"/>
    </location>
</feature>
<evidence type="ECO:0000256" key="4">
    <source>
        <dbReference type="ARBA" id="ARBA00022630"/>
    </source>
</evidence>
<feature type="disulfide bond" description="Redox-active" evidence="13">
    <location>
        <begin position="45"/>
        <end position="50"/>
    </location>
</feature>
<sequence length="477" mass="50317">MSNEIKTQVVVLGAGPGGYSAAFRAADLGLDVVLVESRKTLGGVCLNVGCIPSKALLHVAKVIDDAADMASHGVSFGKPEIDLDKIRGWKDSVVAQLTGGLGGMAKQRKVTTVYGYGKFTSDKTIAVETEEGTKTISFDNAIIACGSSVVDLPFIPNDDPRVIDSTGALELKDIPEEMLVLGGGIIGLEMGTVYSSLGANVSVVEFADQLVPAADTDMVKIYTKHNKKRFKDIMLSTKVTAVEAKDDGLYVTFEGKNAPEGQVRYDKILVAVGRKPNGHLVAADKAGVNVDERGFINVSNELRTNVSNIFAIGDVVGQPMLAHKAVHEAHVAAEVIAGKKHVFEPRCIPSIAYTDPEIAWVGVTEGEAKEQGLNIEVANFPWAASGRAIASARTEGKTKLIFEKESGRVLGGAIVGINAGEMLGEICLAVEMGADAEDVALTIHAHPTLNESIGLAAEVFEGSITDLPNAKAVKKKK</sequence>
<dbReference type="SUPFAM" id="SSF55424">
    <property type="entry name" value="FAD/NAD-linked reductases, dimerisation (C-terminal) domain"/>
    <property type="match status" value="1"/>
</dbReference>
<dbReference type="PRINTS" id="PR00368">
    <property type="entry name" value="FADPNR"/>
</dbReference>
<dbReference type="RefSeq" id="WP_116009108.1">
    <property type="nucleotide sequence ID" value="NZ_QUOU01000001.1"/>
</dbReference>
<feature type="binding site" evidence="12">
    <location>
        <position position="314"/>
    </location>
    <ligand>
        <name>FAD</name>
        <dbReference type="ChEBI" id="CHEBI:57692"/>
    </ligand>
</feature>
<evidence type="ECO:0000256" key="13">
    <source>
        <dbReference type="PIRSR" id="PIRSR000350-4"/>
    </source>
</evidence>
<dbReference type="GO" id="GO:0004148">
    <property type="term" value="F:dihydrolipoyl dehydrogenase (NADH) activity"/>
    <property type="evidence" value="ECO:0007669"/>
    <property type="project" value="UniProtKB-EC"/>
</dbReference>
<dbReference type="InterPro" id="IPR016156">
    <property type="entry name" value="FAD/NAD-linked_Rdtase_dimer_sf"/>
</dbReference>
<feature type="binding site" evidence="12">
    <location>
        <position position="54"/>
    </location>
    <ligand>
        <name>FAD</name>
        <dbReference type="ChEBI" id="CHEBI:57692"/>
    </ligand>
</feature>
<keyword evidence="12" id="KW-0547">Nucleotide-binding</keyword>
<evidence type="ECO:0000256" key="8">
    <source>
        <dbReference type="ARBA" id="ARBA00023157"/>
    </source>
</evidence>
<evidence type="ECO:0000313" key="17">
    <source>
        <dbReference type="EMBL" id="REL28048.1"/>
    </source>
</evidence>
<keyword evidence="9 14" id="KW-0676">Redox-active center</keyword>
<feature type="binding site" evidence="12">
    <location>
        <position position="117"/>
    </location>
    <ligand>
        <name>FAD</name>
        <dbReference type="ChEBI" id="CHEBI:57692"/>
    </ligand>
</feature>
<dbReference type="PANTHER" id="PTHR22912">
    <property type="entry name" value="DISULFIDE OXIDOREDUCTASE"/>
    <property type="match status" value="1"/>
</dbReference>
<dbReference type="InterPro" id="IPR012999">
    <property type="entry name" value="Pyr_OxRdtase_I_AS"/>
</dbReference>
<dbReference type="Pfam" id="PF02852">
    <property type="entry name" value="Pyr_redox_dim"/>
    <property type="match status" value="1"/>
</dbReference>
<feature type="active site" description="Proton acceptor" evidence="11">
    <location>
        <position position="446"/>
    </location>
</feature>
<evidence type="ECO:0000256" key="14">
    <source>
        <dbReference type="RuleBase" id="RU003692"/>
    </source>
</evidence>
<dbReference type="InterPro" id="IPR006258">
    <property type="entry name" value="Lipoamide_DH"/>
</dbReference>